<dbReference type="GO" id="GO:0005886">
    <property type="term" value="C:plasma membrane"/>
    <property type="evidence" value="ECO:0007669"/>
    <property type="project" value="UniProtKB-SubCell"/>
</dbReference>
<sequence length="378" mass="41852">MGGSNSKDGHVINGGNPGTSKTLPEEPPYPGPSPEYRFINTEIANTGRYTLGGAGAGKEIISSNIDSVYPMFAGHYNENFRLMSFYKTPMIRREGMFSSTILIPYQAIFYRYPHPNEGWRLEIEKSAIEGKVDYNHSFINPQGISTDSSHLIQSIARHSEQGGRLICMEETGQHIAKGFSAGLSGHIPTVGVDIFFDMPTHPNPEIYTYQMTTIPITARGKFGGEIAADCDWATHLGQFLSQGWRLVEIFLDNSLVVGKAFSGTVYMNAVWIFEKPMSRVNDPTPVYQGTFIEHFVTIKGGLGGKISGNFDWDQKINEMANNGWELACILKTPEQRICGFAKAKLKFIIFFQRKILSEEASGATGGYDKPPSYDSLKG</sequence>
<keyword evidence="3" id="KW-1003">Cell membrane</keyword>
<evidence type="ECO:0000313" key="9">
    <source>
        <dbReference type="EMBL" id="ESO88477.1"/>
    </source>
</evidence>
<dbReference type="OMA" id="PETHMAG"/>
<evidence type="ECO:0000256" key="7">
    <source>
        <dbReference type="ARBA" id="ARBA00023288"/>
    </source>
</evidence>
<keyword evidence="7" id="KW-0449">Lipoprotein</keyword>
<keyword evidence="6" id="KW-0564">Palmitate</keyword>
<comment type="similarity">
    <text evidence="2">Belongs to the raftlin family.</text>
</comment>
<evidence type="ECO:0000313" key="10">
    <source>
        <dbReference type="Proteomes" id="UP000030746"/>
    </source>
</evidence>
<evidence type="ECO:0000256" key="2">
    <source>
        <dbReference type="ARBA" id="ARBA00006390"/>
    </source>
</evidence>
<dbReference type="CTD" id="20249571"/>
<evidence type="ECO:0000256" key="8">
    <source>
        <dbReference type="SAM" id="MobiDB-lite"/>
    </source>
</evidence>
<dbReference type="AlphaFoldDB" id="V3ZVU0"/>
<dbReference type="RefSeq" id="XP_009060883.1">
    <property type="nucleotide sequence ID" value="XM_009062635.1"/>
</dbReference>
<accession>V3ZVU0</accession>
<proteinExistence type="inferred from homology"/>
<dbReference type="OrthoDB" id="5970923at2759"/>
<protein>
    <submittedName>
        <fullName evidence="9">Uncharacterized protein</fullName>
    </submittedName>
</protein>
<evidence type="ECO:0000256" key="6">
    <source>
        <dbReference type="ARBA" id="ARBA00023139"/>
    </source>
</evidence>
<evidence type="ECO:0000256" key="3">
    <source>
        <dbReference type="ARBA" id="ARBA00022475"/>
    </source>
</evidence>
<dbReference type="InterPro" id="IPR028169">
    <property type="entry name" value="Raftlin"/>
</dbReference>
<comment type="subcellular location">
    <subcellularLocation>
        <location evidence="1">Cell membrane</location>
        <topology evidence="1">Lipid-anchor</topology>
    </subcellularLocation>
</comment>
<dbReference type="KEGG" id="lgi:LOTGIDRAFT_234531"/>
<keyword evidence="10" id="KW-1185">Reference proteome</keyword>
<evidence type="ECO:0000256" key="1">
    <source>
        <dbReference type="ARBA" id="ARBA00004193"/>
    </source>
</evidence>
<evidence type="ECO:0000256" key="4">
    <source>
        <dbReference type="ARBA" id="ARBA00022707"/>
    </source>
</evidence>
<dbReference type="GeneID" id="20249571"/>
<gene>
    <name evidence="9" type="ORF">LOTGIDRAFT_234531</name>
</gene>
<keyword evidence="4" id="KW-0519">Myristate</keyword>
<dbReference type="Proteomes" id="UP000030746">
    <property type="component" value="Unassembled WGS sequence"/>
</dbReference>
<dbReference type="HOGENOM" id="CLU_064584_0_0_1"/>
<dbReference type="EMBL" id="KB202685">
    <property type="protein sequence ID" value="ESO88477.1"/>
    <property type="molecule type" value="Genomic_DNA"/>
</dbReference>
<organism evidence="9 10">
    <name type="scientific">Lottia gigantea</name>
    <name type="common">Giant owl limpet</name>
    <dbReference type="NCBI Taxonomy" id="225164"/>
    <lineage>
        <taxon>Eukaryota</taxon>
        <taxon>Metazoa</taxon>
        <taxon>Spiralia</taxon>
        <taxon>Lophotrochozoa</taxon>
        <taxon>Mollusca</taxon>
        <taxon>Gastropoda</taxon>
        <taxon>Patellogastropoda</taxon>
        <taxon>Lottioidea</taxon>
        <taxon>Lottiidae</taxon>
        <taxon>Lottia</taxon>
    </lineage>
</organism>
<evidence type="ECO:0000256" key="5">
    <source>
        <dbReference type="ARBA" id="ARBA00023136"/>
    </source>
</evidence>
<feature type="region of interest" description="Disordered" evidence="8">
    <location>
        <begin position="1"/>
        <end position="34"/>
    </location>
</feature>
<keyword evidence="5" id="KW-0472">Membrane</keyword>
<name>V3ZVU0_LOTGI</name>
<reference evidence="9 10" key="1">
    <citation type="journal article" date="2013" name="Nature">
        <title>Insights into bilaterian evolution from three spiralian genomes.</title>
        <authorList>
            <person name="Simakov O."/>
            <person name="Marletaz F."/>
            <person name="Cho S.J."/>
            <person name="Edsinger-Gonzales E."/>
            <person name="Havlak P."/>
            <person name="Hellsten U."/>
            <person name="Kuo D.H."/>
            <person name="Larsson T."/>
            <person name="Lv J."/>
            <person name="Arendt D."/>
            <person name="Savage R."/>
            <person name="Osoegawa K."/>
            <person name="de Jong P."/>
            <person name="Grimwood J."/>
            <person name="Chapman J.A."/>
            <person name="Shapiro H."/>
            <person name="Aerts A."/>
            <person name="Otillar R.P."/>
            <person name="Terry A.Y."/>
            <person name="Boore J.L."/>
            <person name="Grigoriev I.V."/>
            <person name="Lindberg D.R."/>
            <person name="Seaver E.C."/>
            <person name="Weisblat D.A."/>
            <person name="Putnam N.H."/>
            <person name="Rokhsar D.S."/>
        </authorList>
    </citation>
    <scope>NUCLEOTIDE SEQUENCE [LARGE SCALE GENOMIC DNA]</scope>
</reference>
<dbReference type="Pfam" id="PF15250">
    <property type="entry name" value="Raftlin"/>
    <property type="match status" value="1"/>
</dbReference>